<name>A0A8H4W578_9HELO</name>
<comment type="caution">
    <text evidence="4">The sequence shown here is derived from an EMBL/GenBank/DDBJ whole genome shotgun (WGS) entry which is preliminary data.</text>
</comment>
<dbReference type="InterPro" id="IPR020568">
    <property type="entry name" value="Ribosomal_Su5_D2-typ_SF"/>
</dbReference>
<keyword evidence="5" id="KW-1185">Reference proteome</keyword>
<dbReference type="Pfam" id="PF01205">
    <property type="entry name" value="Impact_N"/>
    <property type="match status" value="1"/>
</dbReference>
<dbReference type="GO" id="GO:0005737">
    <property type="term" value="C:cytoplasm"/>
    <property type="evidence" value="ECO:0007669"/>
    <property type="project" value="TreeGrafter"/>
</dbReference>
<gene>
    <name evidence="4" type="ORF">G7Y89_g4213</name>
</gene>
<accession>A0A8H4W578</accession>
<sequence length="418" mass="45116">MATQKDMQDLLRLLTTGRNKLPMMGAMGRVKALQVAGLKSIPDIAASNLLDLTKALSDEKAAKSLLAACKSHLKSPSTTKRPSTDGLSPTSKRLKSAYSLDNTPQTPQELEASLTLPQPSVDEEAISKCVIYTNRAPLVLAFAVQLLKYTMPEQPLSSRLSLAQAVVSVNSRSKAVSLGLEKGKGAEEMGWGMGQPKIKVMGREISVLKRSGYEWTEEEKSLEEQNGNEENGQKQSQATLKAESQESPEMDSKTHLTSRNQPSKIGWTTSSTITCKSSTFIARSITVTTPSQASSTLQTLTTNHPSLKSASHNITAYRVTTPSGSILEASNDDGESGGGRHLLSILQSSNLVNVLLVVSRWYGGIFLGPDRWRIMTEVSRDALSQRLRVAGVVNGQEALWGLDLEAMRASNSSSGKGR</sequence>
<dbReference type="InterPro" id="IPR001498">
    <property type="entry name" value="Impact_N"/>
</dbReference>
<evidence type="ECO:0000256" key="2">
    <source>
        <dbReference type="SAM" id="MobiDB-lite"/>
    </source>
</evidence>
<dbReference type="EMBL" id="JAAMPI010000224">
    <property type="protein sequence ID" value="KAF4633896.1"/>
    <property type="molecule type" value="Genomic_DNA"/>
</dbReference>
<evidence type="ECO:0000256" key="1">
    <source>
        <dbReference type="ARBA" id="ARBA00007665"/>
    </source>
</evidence>
<dbReference type="Proteomes" id="UP000566819">
    <property type="component" value="Unassembled WGS sequence"/>
</dbReference>
<dbReference type="InterPro" id="IPR020569">
    <property type="entry name" value="UPF0029_Impact_CS"/>
</dbReference>
<evidence type="ECO:0000313" key="5">
    <source>
        <dbReference type="Proteomes" id="UP000566819"/>
    </source>
</evidence>
<protein>
    <recommendedName>
        <fullName evidence="3">Impact N-terminal domain-containing protein</fullName>
    </recommendedName>
</protein>
<comment type="similarity">
    <text evidence="1">Belongs to the IMPACT family.</text>
</comment>
<evidence type="ECO:0000259" key="3">
    <source>
        <dbReference type="Pfam" id="PF01205"/>
    </source>
</evidence>
<dbReference type="Gene3D" id="3.30.230.30">
    <property type="entry name" value="Impact, N-terminal domain"/>
    <property type="match status" value="1"/>
</dbReference>
<evidence type="ECO:0000313" key="4">
    <source>
        <dbReference type="EMBL" id="KAF4633896.1"/>
    </source>
</evidence>
<dbReference type="OrthoDB" id="514070at2759"/>
<organism evidence="4 5">
    <name type="scientific">Cudoniella acicularis</name>
    <dbReference type="NCBI Taxonomy" id="354080"/>
    <lineage>
        <taxon>Eukaryota</taxon>
        <taxon>Fungi</taxon>
        <taxon>Dikarya</taxon>
        <taxon>Ascomycota</taxon>
        <taxon>Pezizomycotina</taxon>
        <taxon>Leotiomycetes</taxon>
        <taxon>Helotiales</taxon>
        <taxon>Tricladiaceae</taxon>
        <taxon>Cudoniella</taxon>
    </lineage>
</organism>
<feature type="compositionally biased region" description="Polar residues" evidence="2">
    <location>
        <begin position="255"/>
        <end position="267"/>
    </location>
</feature>
<reference evidence="4 5" key="1">
    <citation type="submission" date="2020-03" db="EMBL/GenBank/DDBJ databases">
        <title>Draft Genome Sequence of Cudoniella acicularis.</title>
        <authorList>
            <person name="Buettner E."/>
            <person name="Kellner H."/>
        </authorList>
    </citation>
    <scope>NUCLEOTIDE SEQUENCE [LARGE SCALE GENOMIC DNA]</scope>
    <source>
        <strain evidence="4 5">DSM 108380</strain>
    </source>
</reference>
<dbReference type="PANTHER" id="PTHR16301">
    <property type="entry name" value="IMPACT-RELATED"/>
    <property type="match status" value="1"/>
</dbReference>
<feature type="compositionally biased region" description="Polar residues" evidence="2">
    <location>
        <begin position="76"/>
        <end position="91"/>
    </location>
</feature>
<dbReference type="SUPFAM" id="SSF54211">
    <property type="entry name" value="Ribosomal protein S5 domain 2-like"/>
    <property type="match status" value="1"/>
</dbReference>
<dbReference type="InterPro" id="IPR036956">
    <property type="entry name" value="Impact_N_sf"/>
</dbReference>
<feature type="domain" description="Impact N-terminal" evidence="3">
    <location>
        <begin position="276"/>
        <end position="383"/>
    </location>
</feature>
<dbReference type="PANTHER" id="PTHR16301:SF4">
    <property type="entry name" value="IMPACT N-TERMINAL DOMAIN-CONTAINING PROTEIN"/>
    <property type="match status" value="1"/>
</dbReference>
<dbReference type="GO" id="GO:0006446">
    <property type="term" value="P:regulation of translational initiation"/>
    <property type="evidence" value="ECO:0007669"/>
    <property type="project" value="TreeGrafter"/>
</dbReference>
<dbReference type="InterPro" id="IPR023582">
    <property type="entry name" value="Impact"/>
</dbReference>
<feature type="region of interest" description="Disordered" evidence="2">
    <location>
        <begin position="216"/>
        <end position="268"/>
    </location>
</feature>
<proteinExistence type="inferred from homology"/>
<dbReference type="GO" id="GO:0140469">
    <property type="term" value="P:GCN2-mediated signaling"/>
    <property type="evidence" value="ECO:0007669"/>
    <property type="project" value="TreeGrafter"/>
</dbReference>
<feature type="region of interest" description="Disordered" evidence="2">
    <location>
        <begin position="73"/>
        <end position="92"/>
    </location>
</feature>
<dbReference type="AlphaFoldDB" id="A0A8H4W578"/>
<dbReference type="PROSITE" id="PS00910">
    <property type="entry name" value="UPF0029"/>
    <property type="match status" value="1"/>
</dbReference>